<feature type="domain" description="Cytidyltransferase-like" evidence="3">
    <location>
        <begin position="32"/>
        <end position="121"/>
    </location>
</feature>
<evidence type="ECO:0000313" key="4">
    <source>
        <dbReference type="EMBL" id="PLW66806.1"/>
    </source>
</evidence>
<reference evidence="4 5" key="1">
    <citation type="submission" date="2018-01" db="EMBL/GenBank/DDBJ databases">
        <title>The draft genome sequence of Halioglobus lutimaris HF004.</title>
        <authorList>
            <person name="Du Z.-J."/>
            <person name="Shi M.-J."/>
        </authorList>
    </citation>
    <scope>NUCLEOTIDE SEQUENCE [LARGE SCALE GENOMIC DNA]</scope>
    <source>
        <strain evidence="4 5">HF004</strain>
    </source>
</reference>
<keyword evidence="1 4" id="KW-0808">Transferase</keyword>
<accession>A0A2N5WX51</accession>
<name>A0A2N5WX51_9GAMM</name>
<dbReference type="RefSeq" id="WP_076000068.1">
    <property type="nucleotide sequence ID" value="NZ_PKUS01000047.1"/>
</dbReference>
<keyword evidence="2 4" id="KW-0548">Nucleotidyltransferase</keyword>
<dbReference type="SUPFAM" id="SSF52374">
    <property type="entry name" value="Nucleotidylyl transferase"/>
    <property type="match status" value="1"/>
</dbReference>
<dbReference type="GO" id="GO:0016779">
    <property type="term" value="F:nucleotidyltransferase activity"/>
    <property type="evidence" value="ECO:0007669"/>
    <property type="project" value="UniProtKB-KW"/>
</dbReference>
<dbReference type="Pfam" id="PF01467">
    <property type="entry name" value="CTP_transf_like"/>
    <property type="match status" value="1"/>
</dbReference>
<comment type="caution">
    <text evidence="4">The sequence shown here is derived from an EMBL/GenBank/DDBJ whole genome shotgun (WGS) entry which is preliminary data.</text>
</comment>
<dbReference type="InterPro" id="IPR050385">
    <property type="entry name" value="Archaeal_FAD_synthase"/>
</dbReference>
<keyword evidence="5" id="KW-1185">Reference proteome</keyword>
<dbReference type="PANTHER" id="PTHR43793">
    <property type="entry name" value="FAD SYNTHASE"/>
    <property type="match status" value="1"/>
</dbReference>
<dbReference type="PANTHER" id="PTHR43793:SF2">
    <property type="entry name" value="BIFUNCTIONAL PROTEIN HLDE"/>
    <property type="match status" value="1"/>
</dbReference>
<dbReference type="Proteomes" id="UP000235005">
    <property type="component" value="Unassembled WGS sequence"/>
</dbReference>
<evidence type="ECO:0000313" key="5">
    <source>
        <dbReference type="Proteomes" id="UP000235005"/>
    </source>
</evidence>
<sequence length="163" mass="18051">MDSFEKIFGNPHDLVPLLETHRDKGETIVFGNGCFDLLHVGHVRYLEAAKSLGDVLVIAVNTEASISTNDNREPSINPCEERMEVIAALQAVDYVVPLNAAIPIPLIELYRPHIQAKGTDYNLEQMPERFAVEAGGGRIEFVGDEKTHSSTALREALRERGEI</sequence>
<proteinExistence type="predicted"/>
<dbReference type="InterPro" id="IPR014729">
    <property type="entry name" value="Rossmann-like_a/b/a_fold"/>
</dbReference>
<dbReference type="InterPro" id="IPR004821">
    <property type="entry name" value="Cyt_trans-like"/>
</dbReference>
<organism evidence="4 5">
    <name type="scientific">Pseudohalioglobus lutimaris</name>
    <dbReference type="NCBI Taxonomy" id="1737061"/>
    <lineage>
        <taxon>Bacteria</taxon>
        <taxon>Pseudomonadati</taxon>
        <taxon>Pseudomonadota</taxon>
        <taxon>Gammaproteobacteria</taxon>
        <taxon>Cellvibrionales</taxon>
        <taxon>Halieaceae</taxon>
        <taxon>Pseudohalioglobus</taxon>
    </lineage>
</organism>
<dbReference type="NCBIfam" id="TIGR00125">
    <property type="entry name" value="cyt_tran_rel"/>
    <property type="match status" value="1"/>
</dbReference>
<evidence type="ECO:0000259" key="3">
    <source>
        <dbReference type="Pfam" id="PF01467"/>
    </source>
</evidence>
<evidence type="ECO:0000256" key="2">
    <source>
        <dbReference type="ARBA" id="ARBA00022695"/>
    </source>
</evidence>
<evidence type="ECO:0000256" key="1">
    <source>
        <dbReference type="ARBA" id="ARBA00022679"/>
    </source>
</evidence>
<protein>
    <submittedName>
        <fullName evidence="4">D-glycero-beta-D-manno-heptose 1-phosphate adenylyltransferase</fullName>
    </submittedName>
</protein>
<dbReference type="OrthoDB" id="9802794at2"/>
<dbReference type="EMBL" id="PKUS01000047">
    <property type="protein sequence ID" value="PLW66806.1"/>
    <property type="molecule type" value="Genomic_DNA"/>
</dbReference>
<dbReference type="AlphaFoldDB" id="A0A2N5WX51"/>
<dbReference type="Gene3D" id="3.40.50.620">
    <property type="entry name" value="HUPs"/>
    <property type="match status" value="1"/>
</dbReference>
<gene>
    <name evidence="4" type="ORF">C0039_19890</name>
</gene>